<name>A0A0B5H2S3_THETB</name>
<reference evidence="5" key="1">
    <citation type="journal article" date="2014" name="Nucleic Acids Res.">
        <title>Widespread occurrence of organelle genome-encoded 5S rRNAs including permuted molecules.</title>
        <authorList>
            <person name="Valach M."/>
            <person name="Burger G."/>
            <person name="Gray M.W."/>
            <person name="Lang B.F."/>
        </authorList>
    </citation>
    <scope>NUCLEOTIDE SEQUENCE</scope>
    <source>
        <strain evidence="5">ATCC 50062</strain>
    </source>
</reference>
<accession>A0A0B5H2S3</accession>
<keyword evidence="5" id="KW-0496">Mitochondrion</keyword>
<dbReference type="GeneID" id="23454350"/>
<feature type="domain" description="Small ribosomal subunit protein uS10" evidence="4">
    <location>
        <begin position="6"/>
        <end position="102"/>
    </location>
</feature>
<dbReference type="GO" id="GO:0003735">
    <property type="term" value="F:structural constituent of ribosome"/>
    <property type="evidence" value="ECO:0007669"/>
    <property type="project" value="InterPro"/>
</dbReference>
<gene>
    <name evidence="5" type="primary">rps10</name>
</gene>
<dbReference type="PANTHER" id="PTHR11700">
    <property type="entry name" value="30S RIBOSOMAL PROTEIN S10 FAMILY MEMBER"/>
    <property type="match status" value="1"/>
</dbReference>
<sequence length="111" mass="13292">MTYQCNLEIKSFNFKKIETNINLITEFLNNFDYISVKGPITLPLKKKKYTLLRSPHNHKKSQEHFGMFNYKTILVISFPTEKIMVMVLNFLKKNLFLDFEIKLVKKTSYNY</sequence>
<dbReference type="RefSeq" id="YP_009121392.1">
    <property type="nucleotide sequence ID" value="NC_026452.1"/>
</dbReference>
<dbReference type="PRINTS" id="PR00971">
    <property type="entry name" value="RIBOSOMALS10"/>
</dbReference>
<dbReference type="Gene3D" id="3.30.70.600">
    <property type="entry name" value="Ribosomal protein S10 domain"/>
    <property type="match status" value="1"/>
</dbReference>
<geneLocation type="mitochondrion" evidence="5"/>
<dbReference type="InterPro" id="IPR036838">
    <property type="entry name" value="Ribosomal_uS10_dom_sf"/>
</dbReference>
<evidence type="ECO:0000259" key="4">
    <source>
        <dbReference type="SMART" id="SM01403"/>
    </source>
</evidence>
<dbReference type="InterPro" id="IPR001848">
    <property type="entry name" value="Ribosomal_uS10"/>
</dbReference>
<evidence type="ECO:0000313" key="5">
    <source>
        <dbReference type="EMBL" id="AJF36648.1"/>
    </source>
</evidence>
<evidence type="ECO:0000256" key="2">
    <source>
        <dbReference type="ARBA" id="ARBA00022980"/>
    </source>
</evidence>
<dbReference type="GO" id="GO:1990904">
    <property type="term" value="C:ribonucleoprotein complex"/>
    <property type="evidence" value="ECO:0007669"/>
    <property type="project" value="UniProtKB-KW"/>
</dbReference>
<evidence type="ECO:0000256" key="1">
    <source>
        <dbReference type="ARBA" id="ARBA00007102"/>
    </source>
</evidence>
<dbReference type="SMART" id="SM01403">
    <property type="entry name" value="Ribosomal_S10"/>
    <property type="match status" value="1"/>
</dbReference>
<protein>
    <submittedName>
        <fullName evidence="5">Ribosomal protein S10</fullName>
    </submittedName>
</protein>
<dbReference type="HAMAP" id="MF_00508">
    <property type="entry name" value="Ribosomal_uS10"/>
    <property type="match status" value="1"/>
</dbReference>
<proteinExistence type="inferred from homology"/>
<dbReference type="GO" id="GO:0005840">
    <property type="term" value="C:ribosome"/>
    <property type="evidence" value="ECO:0007669"/>
    <property type="project" value="UniProtKB-KW"/>
</dbReference>
<dbReference type="AlphaFoldDB" id="A0A0B5H2S3"/>
<dbReference type="EMBL" id="KP165389">
    <property type="protein sequence ID" value="AJF36648.1"/>
    <property type="molecule type" value="Genomic_DNA"/>
</dbReference>
<comment type="similarity">
    <text evidence="1">Belongs to the universal ribosomal protein uS10 family.</text>
</comment>
<dbReference type="InterPro" id="IPR027486">
    <property type="entry name" value="Ribosomal_uS10_dom"/>
</dbReference>
<keyword evidence="3" id="KW-0687">Ribonucleoprotein</keyword>
<organism evidence="5">
    <name type="scientific">Thecamonas trahens</name>
    <name type="common">Flagellate</name>
    <name type="synonym">Amastigomonas trahens</name>
    <dbReference type="NCBI Taxonomy" id="529818"/>
    <lineage>
        <taxon>Eukaryota</taxon>
        <taxon>Apusozoa</taxon>
        <taxon>Apusomonadida</taxon>
        <taxon>Apusomonadidae</taxon>
        <taxon>Thecamonas</taxon>
    </lineage>
</organism>
<keyword evidence="2 5" id="KW-0689">Ribosomal protein</keyword>
<evidence type="ECO:0000256" key="3">
    <source>
        <dbReference type="ARBA" id="ARBA00023274"/>
    </source>
</evidence>
<dbReference type="Pfam" id="PF00338">
    <property type="entry name" value="Ribosomal_S10"/>
    <property type="match status" value="1"/>
</dbReference>
<dbReference type="SUPFAM" id="SSF54999">
    <property type="entry name" value="Ribosomal protein S10"/>
    <property type="match status" value="1"/>
</dbReference>
<dbReference type="GO" id="GO:0006412">
    <property type="term" value="P:translation"/>
    <property type="evidence" value="ECO:0007669"/>
    <property type="project" value="InterPro"/>
</dbReference>